<reference evidence="1 2" key="1">
    <citation type="journal article" date="2023" name="Commun. Biol.">
        <title>Genome analysis of Parmales, the sister group of diatoms, reveals the evolutionary specialization of diatoms from phago-mixotrophs to photoautotrophs.</title>
        <authorList>
            <person name="Ban H."/>
            <person name="Sato S."/>
            <person name="Yoshikawa S."/>
            <person name="Yamada K."/>
            <person name="Nakamura Y."/>
            <person name="Ichinomiya M."/>
            <person name="Sato N."/>
            <person name="Blanc-Mathieu R."/>
            <person name="Endo H."/>
            <person name="Kuwata A."/>
            <person name="Ogata H."/>
        </authorList>
    </citation>
    <scope>NUCLEOTIDE SEQUENCE [LARGE SCALE GENOMIC DNA]</scope>
</reference>
<proteinExistence type="predicted"/>
<dbReference type="Proteomes" id="UP001165060">
    <property type="component" value="Unassembled WGS sequence"/>
</dbReference>
<feature type="non-terminal residue" evidence="1">
    <location>
        <position position="100"/>
    </location>
</feature>
<evidence type="ECO:0000313" key="1">
    <source>
        <dbReference type="EMBL" id="GMI49891.1"/>
    </source>
</evidence>
<sequence length="100" mass="10518">MCDDEPEHGADKVYEMTKDAKVFTDAASSGERGGGGDSGLIYKNNKNYVSACIDSEHGADVYDEMTIGVRVMVNKDYVNFGNLIAGVPATAANGFGDSDG</sequence>
<comment type="caution">
    <text evidence="1">The sequence shown here is derived from an EMBL/GenBank/DDBJ whole genome shotgun (WGS) entry which is preliminary data.</text>
</comment>
<dbReference type="EMBL" id="BRYB01006859">
    <property type="protein sequence ID" value="GMI49891.1"/>
    <property type="molecule type" value="Genomic_DNA"/>
</dbReference>
<evidence type="ECO:0000313" key="2">
    <source>
        <dbReference type="Proteomes" id="UP001165060"/>
    </source>
</evidence>
<protein>
    <submittedName>
        <fullName evidence="1">Uncharacterized protein</fullName>
    </submittedName>
</protein>
<accession>A0ABQ6N9G4</accession>
<name>A0ABQ6N9G4_9STRA</name>
<gene>
    <name evidence="1" type="ORF">TeGR_g6337</name>
</gene>
<organism evidence="1 2">
    <name type="scientific">Tetraparma gracilis</name>
    <dbReference type="NCBI Taxonomy" id="2962635"/>
    <lineage>
        <taxon>Eukaryota</taxon>
        <taxon>Sar</taxon>
        <taxon>Stramenopiles</taxon>
        <taxon>Ochrophyta</taxon>
        <taxon>Bolidophyceae</taxon>
        <taxon>Parmales</taxon>
        <taxon>Triparmaceae</taxon>
        <taxon>Tetraparma</taxon>
    </lineage>
</organism>
<keyword evidence="2" id="KW-1185">Reference proteome</keyword>